<accession>A0ABT5M6A8</accession>
<dbReference type="InterPro" id="IPR008638">
    <property type="entry name" value="FhaB/CdiA-like_TPS"/>
</dbReference>
<dbReference type="SMART" id="SM00912">
    <property type="entry name" value="Haemagg_act"/>
    <property type="match status" value="1"/>
</dbReference>
<reference evidence="2 3" key="1">
    <citation type="submission" date="2023-02" db="EMBL/GenBank/DDBJ databases">
        <title>Entomopathogenic bacteria.</title>
        <authorList>
            <person name="Machado R.A."/>
        </authorList>
    </citation>
    <scope>NUCLEOTIDE SEQUENCE [LARGE SCALE GENOMIC DNA]</scope>
    <source>
        <strain evidence="2 3">XENO-7</strain>
    </source>
</reference>
<dbReference type="Pfam" id="PF05860">
    <property type="entry name" value="TPS"/>
    <property type="match status" value="1"/>
</dbReference>
<gene>
    <name evidence="2" type="ORF">PSI22_15865</name>
</gene>
<dbReference type="NCBIfam" id="TIGR01901">
    <property type="entry name" value="adhes_NPXG"/>
    <property type="match status" value="1"/>
</dbReference>
<dbReference type="RefSeq" id="WP_273580592.1">
    <property type="nucleotide sequence ID" value="NZ_JAQRFO010000040.1"/>
</dbReference>
<evidence type="ECO:0000313" key="2">
    <source>
        <dbReference type="EMBL" id="MDC9623072.1"/>
    </source>
</evidence>
<proteinExistence type="predicted"/>
<dbReference type="InterPro" id="IPR011050">
    <property type="entry name" value="Pectin_lyase_fold/virulence"/>
</dbReference>
<name>A0ABT5M6A8_9GAMM</name>
<dbReference type="Gene3D" id="2.160.20.10">
    <property type="entry name" value="Single-stranded right-handed beta-helix, Pectin lyase-like"/>
    <property type="match status" value="1"/>
</dbReference>
<comment type="caution">
    <text evidence="2">The sequence shown here is derived from an EMBL/GenBank/DDBJ whole genome shotgun (WGS) entry which is preliminary data.</text>
</comment>
<dbReference type="Proteomes" id="UP001214757">
    <property type="component" value="Unassembled WGS sequence"/>
</dbReference>
<sequence>MDKYNNPMARGTCYLLIYLTGVYPLNSAFAGGITPDNSQTQVQNNGNVPVVNIAAPNNAGISHNTYKEFNTDTQGAILNNATQAVNSQLAGQINANTNLQGEAAQLIINEVTGSSRSELLGQLEVAGQKANVMIANPNGITCDGCGFINTSGAVLTTGKTQFDTQGALEALNVTKGQITIGGKGLNGQSTDYVDIISRATELNGKIQTNNLALTQGANQISFKDGTTKTIAGEGATPQLAVDTKALGGMYANKIRLIATENGVGVNLKDITSNQGDITLSANGKMELGSIKAKTDLNVGAKEINIELNSPVQAERNIVLASSKLSNKSNVTAGQDMRIYTNELHNINTDALFQADNNMWIQKNTEGDKSKYIENKSAAIKTNNGDLIIRTEKLDNIQESSLNNDMKVEATSTSKNNRLGITEYHDIESIEGYSGEKKVQI</sequence>
<dbReference type="SUPFAM" id="SSF51126">
    <property type="entry name" value="Pectin lyase-like"/>
    <property type="match status" value="1"/>
</dbReference>
<organism evidence="2 3">
    <name type="scientific">Xenorhabdus aichiensis</name>
    <dbReference type="NCBI Taxonomy" id="3025874"/>
    <lineage>
        <taxon>Bacteria</taxon>
        <taxon>Pseudomonadati</taxon>
        <taxon>Pseudomonadota</taxon>
        <taxon>Gammaproteobacteria</taxon>
        <taxon>Enterobacterales</taxon>
        <taxon>Morganellaceae</taxon>
        <taxon>Xenorhabdus</taxon>
    </lineage>
</organism>
<feature type="domain" description="Filamentous haemagglutinin FhaB/tRNA nuclease CdiA-like TPS" evidence="1">
    <location>
        <begin position="45"/>
        <end position="165"/>
    </location>
</feature>
<evidence type="ECO:0000313" key="3">
    <source>
        <dbReference type="Proteomes" id="UP001214757"/>
    </source>
</evidence>
<protein>
    <submittedName>
        <fullName evidence="2">Filamentous hemagglutinin N-terminal domain-containing protein</fullName>
    </submittedName>
</protein>
<dbReference type="EMBL" id="JAQRFO010000040">
    <property type="protein sequence ID" value="MDC9623072.1"/>
    <property type="molecule type" value="Genomic_DNA"/>
</dbReference>
<keyword evidence="3" id="KW-1185">Reference proteome</keyword>
<dbReference type="InterPro" id="IPR012334">
    <property type="entry name" value="Pectin_lyas_fold"/>
</dbReference>
<evidence type="ECO:0000259" key="1">
    <source>
        <dbReference type="SMART" id="SM00912"/>
    </source>
</evidence>